<dbReference type="InterPro" id="IPR016102">
    <property type="entry name" value="Succinyl-CoA_synth-like"/>
</dbReference>
<dbReference type="SUPFAM" id="SSF51735">
    <property type="entry name" value="NAD(P)-binding Rossmann-fold domains"/>
    <property type="match status" value="1"/>
</dbReference>
<proteinExistence type="predicted"/>
<dbReference type="Pfam" id="PF00583">
    <property type="entry name" value="Acetyltransf_1"/>
    <property type="match status" value="1"/>
</dbReference>
<keyword evidence="4" id="KW-0808">Transferase</keyword>
<dbReference type="InterPro" id="IPR000182">
    <property type="entry name" value="GNAT_dom"/>
</dbReference>
<dbReference type="InterPro" id="IPR016181">
    <property type="entry name" value="Acyl_CoA_acyltransferase"/>
</dbReference>
<name>A0A6S6XQB6_9PROT</name>
<accession>A0A6S6XQB6</accession>
<dbReference type="RefSeq" id="WP_145771746.1">
    <property type="nucleotide sequence ID" value="NZ_LR778301.1"/>
</dbReference>
<dbReference type="PANTHER" id="PTHR43334:SF1">
    <property type="entry name" value="3-HYDROXYPROPIONATE--COA LIGASE [ADP-FORMING]"/>
    <property type="match status" value="1"/>
</dbReference>
<dbReference type="AlphaFoldDB" id="A0A6S6XQB6"/>
<evidence type="ECO:0000313" key="5">
    <source>
        <dbReference type="Proteomes" id="UP000515733"/>
    </source>
</evidence>
<organism evidence="4 5">
    <name type="scientific">Denitratisoma oestradiolicum</name>
    <dbReference type="NCBI Taxonomy" id="311182"/>
    <lineage>
        <taxon>Bacteria</taxon>
        <taxon>Pseudomonadati</taxon>
        <taxon>Pseudomonadota</taxon>
        <taxon>Betaproteobacteria</taxon>
        <taxon>Nitrosomonadales</taxon>
        <taxon>Sterolibacteriaceae</taxon>
        <taxon>Denitratisoma</taxon>
    </lineage>
</organism>
<dbReference type="PANTHER" id="PTHR43334">
    <property type="entry name" value="ACETATE--COA LIGASE [ADP-FORMING]"/>
    <property type="match status" value="1"/>
</dbReference>
<protein>
    <submittedName>
        <fullName evidence="4">GNAT family N-acetyltransferase</fullName>
    </submittedName>
</protein>
<dbReference type="Pfam" id="PF13607">
    <property type="entry name" value="Succ_CoA_lig"/>
    <property type="match status" value="1"/>
</dbReference>
<evidence type="ECO:0000313" key="4">
    <source>
        <dbReference type="EMBL" id="CAB1368156.1"/>
    </source>
</evidence>
<dbReference type="Pfam" id="PF19045">
    <property type="entry name" value="Ligase_CoA_2"/>
    <property type="match status" value="1"/>
</dbReference>
<dbReference type="InterPro" id="IPR051538">
    <property type="entry name" value="Acyl-CoA_Synth/Transferase"/>
</dbReference>
<sequence length="820" mass="88410">MHSDQHYLTPLFEPRAIAIIGASEKPDSIGATVVRNLLDGGYEGRLHCVNPRHQRIFGLPALASIEAVPERVDVAVICTRAALAPDLVQDCGRAGVRCVVLLSAGFGETGPAGAQLEQATLAAARRHGIRLLGPNCLGLLRPGRNLNLSFAHGGALPGTVALVSQSGALCTAILDWALPNKVGFSAVVSLGAESDIDFGEALDYLVSDPRTECIFLYIEGIRNARRFMSALRAAARIKPVLVIKAGRHPAGEQAVVSHTGARLGDDDVFDAALRRAGVVRLRTLGQMYATASALFFHFHPRGNRLAIITNGGGPGAMAADHAADIGIPLARLSPQTLERLDQALPAFWPRANPIDLIGDANPARYGAALAACLKDDGVDGVLLMLTPQAMSDPTQAARVVIEVSRGQHKPLFTCWMGEEQVREARLLFRGAGIPTFNTPEPAVDMFAHISAYYRNQQLLLQAPAAMSDDHAPPDLDTARQVVEAALTLGQGILDDDSTRALLWAFHIPVGDPAPARHADRALRVGMTRDPVFGPAITLEPGPGSEPGRDRVVALPPLNDFLVADMLGSDTIARRLKHLPTKALTAVLLRLSEMVCELPWLREVVIDPLRVDDQGAVAAGARITIAPLPPRAGPYDHMAIHPYPSQLSFCFRAANGQTVSIRPIRPEDADMEQHFVQGLSNESRYFRFLNSIRELSPAQLVRFTQIDYDREMAFLALADEAGSPREVGVARYAANPDGESCEFAIVVADDWQGTGLGHRLMEILIDTARQRGMSYMTGEFLTENSHMLKFVADLGFTLSHHPDDPGLRCGILDLKAPRSCA</sequence>
<dbReference type="GO" id="GO:0005524">
    <property type="term" value="F:ATP binding"/>
    <property type="evidence" value="ECO:0007669"/>
    <property type="project" value="UniProtKB-KW"/>
</dbReference>
<reference evidence="4 5" key="1">
    <citation type="submission" date="2020-03" db="EMBL/GenBank/DDBJ databases">
        <authorList>
            <consortium name="Genoscope - CEA"/>
            <person name="William W."/>
        </authorList>
    </citation>
    <scope>NUCLEOTIDE SEQUENCE [LARGE SCALE GENOMIC DNA]</scope>
    <source>
        <strain evidence="5">DSM 16959</strain>
    </source>
</reference>
<dbReference type="Proteomes" id="UP000515733">
    <property type="component" value="Chromosome"/>
</dbReference>
<dbReference type="GO" id="GO:0016747">
    <property type="term" value="F:acyltransferase activity, transferring groups other than amino-acyl groups"/>
    <property type="evidence" value="ECO:0007669"/>
    <property type="project" value="InterPro"/>
</dbReference>
<dbReference type="EMBL" id="LR778301">
    <property type="protein sequence ID" value="CAB1368156.1"/>
    <property type="molecule type" value="Genomic_DNA"/>
</dbReference>
<dbReference type="KEGG" id="doe:DENOEST_0991"/>
<evidence type="ECO:0000256" key="3">
    <source>
        <dbReference type="ARBA" id="ARBA00022840"/>
    </source>
</evidence>
<keyword evidence="2" id="KW-0547">Nucleotide-binding</keyword>
<evidence type="ECO:0000256" key="2">
    <source>
        <dbReference type="ARBA" id="ARBA00022741"/>
    </source>
</evidence>
<dbReference type="Gene3D" id="3.40.630.30">
    <property type="match status" value="1"/>
</dbReference>
<dbReference type="OrthoDB" id="9807426at2"/>
<dbReference type="Gene3D" id="3.40.50.720">
    <property type="entry name" value="NAD(P)-binding Rossmann-like Domain"/>
    <property type="match status" value="1"/>
</dbReference>
<dbReference type="CDD" id="cd04301">
    <property type="entry name" value="NAT_SF"/>
    <property type="match status" value="1"/>
</dbReference>
<dbReference type="SUPFAM" id="SSF55729">
    <property type="entry name" value="Acyl-CoA N-acyltransferases (Nat)"/>
    <property type="match status" value="1"/>
</dbReference>
<dbReference type="Pfam" id="PF13380">
    <property type="entry name" value="CoA_binding_2"/>
    <property type="match status" value="1"/>
</dbReference>
<dbReference type="SMART" id="SM00881">
    <property type="entry name" value="CoA_binding"/>
    <property type="match status" value="1"/>
</dbReference>
<dbReference type="Gene3D" id="3.30.470.20">
    <property type="entry name" value="ATP-grasp fold, B domain"/>
    <property type="match status" value="1"/>
</dbReference>
<dbReference type="InterPro" id="IPR032875">
    <property type="entry name" value="Succ_CoA_lig_flav_dom"/>
</dbReference>
<dbReference type="InterPro" id="IPR003781">
    <property type="entry name" value="CoA-bd"/>
</dbReference>
<keyword evidence="3" id="KW-0067">ATP-binding</keyword>
<keyword evidence="1" id="KW-0436">Ligase</keyword>
<gene>
    <name evidence="4" type="ORF">DENOEST_0991</name>
</gene>
<dbReference type="InterPro" id="IPR036291">
    <property type="entry name" value="NAD(P)-bd_dom_sf"/>
</dbReference>
<dbReference type="PROSITE" id="PS51186">
    <property type="entry name" value="GNAT"/>
    <property type="match status" value="1"/>
</dbReference>
<dbReference type="Gene3D" id="3.40.50.261">
    <property type="entry name" value="Succinyl-CoA synthetase domains"/>
    <property type="match status" value="2"/>
</dbReference>
<evidence type="ECO:0000256" key="1">
    <source>
        <dbReference type="ARBA" id="ARBA00022598"/>
    </source>
</evidence>
<dbReference type="GO" id="GO:0043758">
    <property type="term" value="F:acetate-CoA ligase (ADP-forming) activity"/>
    <property type="evidence" value="ECO:0007669"/>
    <property type="project" value="InterPro"/>
</dbReference>
<dbReference type="SUPFAM" id="SSF52210">
    <property type="entry name" value="Succinyl-CoA synthetase domains"/>
    <property type="match status" value="2"/>
</dbReference>
<keyword evidence="5" id="KW-1185">Reference proteome</keyword>
<dbReference type="Pfam" id="PF13549">
    <property type="entry name" value="ATP-grasp_5"/>
    <property type="match status" value="1"/>
</dbReference>
<dbReference type="InterPro" id="IPR043938">
    <property type="entry name" value="Ligase_CoA_dom"/>
</dbReference>